<accession>A0A2J6PDH8</accession>
<dbReference type="EMBL" id="KZ613566">
    <property type="protein sequence ID" value="PMD12101.1"/>
    <property type="molecule type" value="Genomic_DNA"/>
</dbReference>
<keyword evidence="2" id="KW-1185">Reference proteome</keyword>
<dbReference type="Proteomes" id="UP000235672">
    <property type="component" value="Unassembled WGS sequence"/>
</dbReference>
<evidence type="ECO:0000313" key="1">
    <source>
        <dbReference type="EMBL" id="PMD12101.1"/>
    </source>
</evidence>
<evidence type="ECO:0000313" key="2">
    <source>
        <dbReference type="Proteomes" id="UP000235672"/>
    </source>
</evidence>
<organism evidence="1 2">
    <name type="scientific">Hyaloscypha hepaticicola</name>
    <dbReference type="NCBI Taxonomy" id="2082293"/>
    <lineage>
        <taxon>Eukaryota</taxon>
        <taxon>Fungi</taxon>
        <taxon>Dikarya</taxon>
        <taxon>Ascomycota</taxon>
        <taxon>Pezizomycotina</taxon>
        <taxon>Leotiomycetes</taxon>
        <taxon>Helotiales</taxon>
        <taxon>Hyaloscyphaceae</taxon>
        <taxon>Hyaloscypha</taxon>
    </lineage>
</organism>
<name>A0A2J6PDH8_9HELO</name>
<reference evidence="1 2" key="1">
    <citation type="submission" date="2016-05" db="EMBL/GenBank/DDBJ databases">
        <title>A degradative enzymes factory behind the ericoid mycorrhizal symbiosis.</title>
        <authorList>
            <consortium name="DOE Joint Genome Institute"/>
            <person name="Martino E."/>
            <person name="Morin E."/>
            <person name="Grelet G."/>
            <person name="Kuo A."/>
            <person name="Kohler A."/>
            <person name="Daghino S."/>
            <person name="Barry K."/>
            <person name="Choi C."/>
            <person name="Cichocki N."/>
            <person name="Clum A."/>
            <person name="Copeland A."/>
            <person name="Hainaut M."/>
            <person name="Haridas S."/>
            <person name="Labutti K."/>
            <person name="Lindquist E."/>
            <person name="Lipzen A."/>
            <person name="Khouja H.-R."/>
            <person name="Murat C."/>
            <person name="Ohm R."/>
            <person name="Olson A."/>
            <person name="Spatafora J."/>
            <person name="Veneault-Fourrey C."/>
            <person name="Henrissat B."/>
            <person name="Grigoriev I."/>
            <person name="Martin F."/>
            <person name="Perotto S."/>
        </authorList>
    </citation>
    <scope>NUCLEOTIDE SEQUENCE [LARGE SCALE GENOMIC DNA]</scope>
    <source>
        <strain evidence="1 2">UAMH 7357</strain>
    </source>
</reference>
<dbReference type="OrthoDB" id="3438035at2759"/>
<feature type="non-terminal residue" evidence="1">
    <location>
        <position position="1"/>
    </location>
</feature>
<gene>
    <name evidence="1" type="ORF">NA56DRAFT_587749</name>
</gene>
<sequence length="108" mass="12108">TGFPAYLAGLQDSQIKSAYKLPPKDPVKATDSDRDLARILATAQALLSQAYQLCSKTSPDCKMTQQRANILNEFYTGASGQAGGFRYRKEPSTLTEYFRVWQQLLAYY</sequence>
<dbReference type="AlphaFoldDB" id="A0A2J6PDH8"/>
<proteinExistence type="predicted"/>
<protein>
    <submittedName>
        <fullName evidence="1">Uncharacterized protein</fullName>
    </submittedName>
</protein>